<dbReference type="InterPro" id="IPR001611">
    <property type="entry name" value="Leu-rich_rpt"/>
</dbReference>
<dbReference type="AlphaFoldDB" id="M1CPB4"/>
<dbReference type="PANTHER" id="PTHR16083">
    <property type="entry name" value="LEUCINE RICH REPEAT CONTAINING PROTEIN"/>
    <property type="match status" value="1"/>
</dbReference>
<dbReference type="EnsemblPlants" id="PGSC0003DMT400071797">
    <property type="protein sequence ID" value="PGSC0003DMT400071797"/>
    <property type="gene ID" value="PGSC0003DMG400027933"/>
</dbReference>
<sequence length="296" mass="32889">MKSELEIKVKGIGIRKIPSSIIQHQALLTKLDLSVMEKLVALPSSIGMLKDGGLSEDIGSLSSLKELHLNGNNFVHLPEIIAQLGDLETFYLSNCKRLPQLPEFSKQLHTISADWSNDLICNSLFQNISSASDSLSLRALVSWGINIPHWFHHQGTSTSVSVNLPKHWYVRDNFLGFVVCYSGKLFDMTAHLIPLCDDGISGITEKLALSNHSECNPEIAFLLIPLSGLWDTSKANGRTPNDYGLFMLYFYGEMKHYGLRLLYKVDPELDANFSSSKKYSNILGRVVSFSAANQGI</sequence>
<dbReference type="PANTHER" id="PTHR16083:SF52">
    <property type="entry name" value="TMV RESISTANCE PROTEIN N-LIKE"/>
    <property type="match status" value="1"/>
</dbReference>
<keyword evidence="1" id="KW-0433">Leucine-rich repeat</keyword>
<dbReference type="InParanoid" id="M1CPB4"/>
<evidence type="ECO:0000313" key="4">
    <source>
        <dbReference type="EnsemblPlants" id="PGSC0003DMT400071797"/>
    </source>
</evidence>
<name>M1CPB4_SOLTU</name>
<dbReference type="SUPFAM" id="SSF52047">
    <property type="entry name" value="RNI-like"/>
    <property type="match status" value="1"/>
</dbReference>
<evidence type="ECO:0000313" key="5">
    <source>
        <dbReference type="Proteomes" id="UP000011115"/>
    </source>
</evidence>
<dbReference type="PaxDb" id="4113-PGSC0003DMT400071797"/>
<dbReference type="Pfam" id="PF20160">
    <property type="entry name" value="C-JID"/>
    <property type="match status" value="1"/>
</dbReference>
<feature type="domain" description="C-JID" evidence="3">
    <location>
        <begin position="143"/>
        <end position="268"/>
    </location>
</feature>
<reference evidence="5" key="1">
    <citation type="journal article" date="2011" name="Nature">
        <title>Genome sequence and analysis of the tuber crop potato.</title>
        <authorList>
            <consortium name="The Potato Genome Sequencing Consortium"/>
        </authorList>
    </citation>
    <scope>NUCLEOTIDE SEQUENCE [LARGE SCALE GENOMIC DNA]</scope>
    <source>
        <strain evidence="5">cv. DM1-3 516 R44</strain>
    </source>
</reference>
<dbReference type="InterPro" id="IPR045344">
    <property type="entry name" value="C-JID"/>
</dbReference>
<evidence type="ECO:0000256" key="1">
    <source>
        <dbReference type="ARBA" id="ARBA00022614"/>
    </source>
</evidence>
<dbReference type="PROSITE" id="PS51450">
    <property type="entry name" value="LRR"/>
    <property type="match status" value="1"/>
</dbReference>
<dbReference type="HOGENOM" id="CLU_941374_0_0_1"/>
<keyword evidence="5" id="KW-1185">Reference proteome</keyword>
<dbReference type="InterPro" id="IPR032675">
    <property type="entry name" value="LRR_dom_sf"/>
</dbReference>
<dbReference type="Gene3D" id="3.80.10.10">
    <property type="entry name" value="Ribonuclease Inhibitor"/>
    <property type="match status" value="1"/>
</dbReference>
<evidence type="ECO:0000259" key="3">
    <source>
        <dbReference type="Pfam" id="PF20160"/>
    </source>
</evidence>
<reference evidence="4" key="2">
    <citation type="submission" date="2015-06" db="UniProtKB">
        <authorList>
            <consortium name="EnsemblPlants"/>
        </authorList>
    </citation>
    <scope>IDENTIFICATION</scope>
    <source>
        <strain evidence="4">DM1-3 516 R44</strain>
    </source>
</reference>
<evidence type="ECO:0000256" key="2">
    <source>
        <dbReference type="ARBA" id="ARBA00022737"/>
    </source>
</evidence>
<protein>
    <submittedName>
        <fullName evidence="4">Leucine Rich Repeat family protein</fullName>
    </submittedName>
</protein>
<accession>M1CPB4</accession>
<dbReference type="Gramene" id="PGSC0003DMT400071797">
    <property type="protein sequence ID" value="PGSC0003DMT400071797"/>
    <property type="gene ID" value="PGSC0003DMG400027933"/>
</dbReference>
<dbReference type="Proteomes" id="UP000011115">
    <property type="component" value="Unassembled WGS sequence"/>
</dbReference>
<organism evidence="4 5">
    <name type="scientific">Solanum tuberosum</name>
    <name type="common">Potato</name>
    <dbReference type="NCBI Taxonomy" id="4113"/>
    <lineage>
        <taxon>Eukaryota</taxon>
        <taxon>Viridiplantae</taxon>
        <taxon>Streptophyta</taxon>
        <taxon>Embryophyta</taxon>
        <taxon>Tracheophyta</taxon>
        <taxon>Spermatophyta</taxon>
        <taxon>Magnoliopsida</taxon>
        <taxon>eudicotyledons</taxon>
        <taxon>Gunneridae</taxon>
        <taxon>Pentapetalae</taxon>
        <taxon>asterids</taxon>
        <taxon>lamiids</taxon>
        <taxon>Solanales</taxon>
        <taxon>Solanaceae</taxon>
        <taxon>Solanoideae</taxon>
        <taxon>Solaneae</taxon>
        <taxon>Solanum</taxon>
    </lineage>
</organism>
<keyword evidence="2" id="KW-0677">Repeat</keyword>
<proteinExistence type="predicted"/>